<comment type="caution">
    <text evidence="5">The sequence shown here is derived from an EMBL/GenBank/DDBJ whole genome shotgun (WGS) entry which is preliminary data.</text>
</comment>
<sequence>MARIRAVTGQRRTLLDRGWTLTVSTPGGLDSGEVIPAPVPGTAAEALQAAGLWSVEDPAPLHDRDFVYRTRLSGFGPHVLRFHGLATIAEVRLDGDCILTSDSMYLAHEVPVTLNGEAELSIRFHALHPVLAAKKGRARWRPKLAEPAGLRFVRTTLLGHMPGWCPPIHTVGPFRPVELVEETGPCRVLAADLRSGYDGRDGHLSLRLTVEGASAGATGSVEVAGHTAPLVFDGVDGFTADLTLPGVEPWWPHTHGEPVLHGVAARIGSVEVELGRVGFRSLAVDRGADGTGFALLVNGERVFCRGGCWVPVDLVGLSSDRAAYEPELRRLREAGANMVRVGGTMLYEGDAFFELCDELGLLVWQDAMFANFDYPTDAAFLDSVRAEIAQLLDRTQASPSLAVLCGGSEMEQQAAMLGLPRASWVQPALSAVIAEETAARRPDLIQVPNSPSGGPLPFIANAGVTHYYGVGAYMKPLDDARRAGVRFASECLAFANLPEDDPPGVPALHHPRWKARVPRDPGASWDFEDVREHYLETLYAVDPRRLRYEDPDRYRRLSRAVTGEVMQAVFDEWRRAGSSCAGGLVWQWRDPWASGGWGAGWGVVAADGTPKPAWYALKRAFRPLRVILTDEGVNGLAVHLVNDTARPVQALLRLTAWREGSVPVLKAERPVAIPPRGAVALAAAELSDRFFDTTYAYRFGPISHDVVTAQLLLAERDAEPIDESHYFPKGRSLPRADLGLTAVVERQGSSGGDEWALRLATGRFACSVHVEDERFQADDGWFHLSPGVERVVRLRPRAGSQTGNGSRVGVTDGTASAGRMVPDGEVHALNALAPVRYRGNA</sequence>
<dbReference type="EMBL" id="WHOS01000052">
    <property type="protein sequence ID" value="NUB03010.1"/>
    <property type="molecule type" value="Genomic_DNA"/>
</dbReference>
<dbReference type="InterPro" id="IPR008979">
    <property type="entry name" value="Galactose-bd-like_sf"/>
</dbReference>
<dbReference type="InterPro" id="IPR017853">
    <property type="entry name" value="GH"/>
</dbReference>
<evidence type="ECO:0000259" key="4">
    <source>
        <dbReference type="Pfam" id="PF22666"/>
    </source>
</evidence>
<dbReference type="Pfam" id="PF22666">
    <property type="entry name" value="Glyco_hydro_2_N2"/>
    <property type="match status" value="1"/>
</dbReference>
<reference evidence="5 6" key="1">
    <citation type="submission" date="2019-10" db="EMBL/GenBank/DDBJ databases">
        <title>Genome sequence of Azospirillum melinis.</title>
        <authorList>
            <person name="Ambrosini A."/>
            <person name="Sant'Anna F.H."/>
            <person name="Cassan F.D."/>
            <person name="Souza E.M."/>
            <person name="Passaglia L.M.P."/>
        </authorList>
    </citation>
    <scope>NUCLEOTIDE SEQUENCE [LARGE SCALE GENOMIC DNA]</scope>
    <source>
        <strain evidence="5 6">TMCY0552</strain>
    </source>
</reference>
<dbReference type="Proteomes" id="UP000605086">
    <property type="component" value="Unassembled WGS sequence"/>
</dbReference>
<dbReference type="Gene3D" id="3.20.20.80">
    <property type="entry name" value="Glycosidases"/>
    <property type="match status" value="1"/>
</dbReference>
<evidence type="ECO:0000313" key="5">
    <source>
        <dbReference type="EMBL" id="NUB03010.1"/>
    </source>
</evidence>
<dbReference type="SUPFAM" id="SSF49303">
    <property type="entry name" value="beta-Galactosidase/glucuronidase domain"/>
    <property type="match status" value="2"/>
</dbReference>
<proteinExistence type="predicted"/>
<dbReference type="InterPro" id="IPR036156">
    <property type="entry name" value="Beta-gal/glucu_dom_sf"/>
</dbReference>
<dbReference type="SUPFAM" id="SSF49785">
    <property type="entry name" value="Galactose-binding domain-like"/>
    <property type="match status" value="1"/>
</dbReference>
<dbReference type="PANTHER" id="PTHR43730">
    <property type="entry name" value="BETA-MANNOSIDASE"/>
    <property type="match status" value="1"/>
</dbReference>
<keyword evidence="1 5" id="KW-0378">Hydrolase</keyword>
<evidence type="ECO:0000256" key="3">
    <source>
        <dbReference type="SAM" id="MobiDB-lite"/>
    </source>
</evidence>
<dbReference type="GO" id="GO:0016787">
    <property type="term" value="F:hydrolase activity"/>
    <property type="evidence" value="ECO:0007669"/>
    <property type="project" value="UniProtKB-KW"/>
</dbReference>
<accession>A0ABX2KQJ7</accession>
<feature type="region of interest" description="Disordered" evidence="3">
    <location>
        <begin position="797"/>
        <end position="819"/>
    </location>
</feature>
<evidence type="ECO:0000256" key="2">
    <source>
        <dbReference type="ARBA" id="ARBA00023295"/>
    </source>
</evidence>
<feature type="domain" description="Beta-mannosidase-like galactose-binding" evidence="4">
    <location>
        <begin position="31"/>
        <end position="175"/>
    </location>
</feature>
<evidence type="ECO:0000256" key="1">
    <source>
        <dbReference type="ARBA" id="ARBA00022801"/>
    </source>
</evidence>
<dbReference type="Gene3D" id="2.60.120.260">
    <property type="entry name" value="Galactose-binding domain-like"/>
    <property type="match status" value="1"/>
</dbReference>
<keyword evidence="2" id="KW-0326">Glycosidase</keyword>
<evidence type="ECO:0000313" key="6">
    <source>
        <dbReference type="Proteomes" id="UP000605086"/>
    </source>
</evidence>
<keyword evidence="6" id="KW-1185">Reference proteome</keyword>
<name>A0ABX2KQJ7_9PROT</name>
<dbReference type="InterPro" id="IPR054593">
    <property type="entry name" value="Beta-mannosidase-like_N2"/>
</dbReference>
<dbReference type="SUPFAM" id="SSF51445">
    <property type="entry name" value="(Trans)glycosidases"/>
    <property type="match status" value="1"/>
</dbReference>
<organism evidence="5 6">
    <name type="scientific">Azospirillum melinis</name>
    <dbReference type="NCBI Taxonomy" id="328839"/>
    <lineage>
        <taxon>Bacteria</taxon>
        <taxon>Pseudomonadati</taxon>
        <taxon>Pseudomonadota</taxon>
        <taxon>Alphaproteobacteria</taxon>
        <taxon>Rhodospirillales</taxon>
        <taxon>Azospirillaceae</taxon>
        <taxon>Azospirillum</taxon>
    </lineage>
</organism>
<protein>
    <submittedName>
        <fullName evidence="5">Glycoside hydrolase family 2 protein</fullName>
    </submittedName>
</protein>
<dbReference type="InterPro" id="IPR050887">
    <property type="entry name" value="Beta-mannosidase_GH2"/>
</dbReference>
<gene>
    <name evidence="5" type="ORF">GBZ48_27635</name>
</gene>
<dbReference type="PANTHER" id="PTHR43730:SF1">
    <property type="entry name" value="BETA-MANNOSIDASE"/>
    <property type="match status" value="1"/>
</dbReference>